<feature type="transmembrane region" description="Helical" evidence="7">
    <location>
        <begin position="134"/>
        <end position="157"/>
    </location>
</feature>
<feature type="domain" description="ABC transmembrane type-1" evidence="8">
    <location>
        <begin position="95"/>
        <end position="300"/>
    </location>
</feature>
<dbReference type="GO" id="GO:0055085">
    <property type="term" value="P:transmembrane transport"/>
    <property type="evidence" value="ECO:0007669"/>
    <property type="project" value="InterPro"/>
</dbReference>
<feature type="transmembrane region" description="Helical" evidence="7">
    <location>
        <begin position="9"/>
        <end position="29"/>
    </location>
</feature>
<dbReference type="Pfam" id="PF19300">
    <property type="entry name" value="BPD_transp_1_N"/>
    <property type="match status" value="1"/>
</dbReference>
<dbReference type="Pfam" id="PF00528">
    <property type="entry name" value="BPD_transp_1"/>
    <property type="match status" value="1"/>
</dbReference>
<feature type="transmembrane region" description="Helical" evidence="7">
    <location>
        <begin position="99"/>
        <end position="122"/>
    </location>
</feature>
<keyword evidence="5 7" id="KW-1133">Transmembrane helix</keyword>
<comment type="subcellular location">
    <subcellularLocation>
        <location evidence="1 7">Cell membrane</location>
        <topology evidence="1 7">Multi-pass membrane protein</topology>
    </subcellularLocation>
</comment>
<dbReference type="PROSITE" id="PS50928">
    <property type="entry name" value="ABC_TM1"/>
    <property type="match status" value="1"/>
</dbReference>
<evidence type="ECO:0000256" key="7">
    <source>
        <dbReference type="RuleBase" id="RU363032"/>
    </source>
</evidence>
<comment type="caution">
    <text evidence="9">The sequence shown here is derived from an EMBL/GenBank/DDBJ whole genome shotgun (WGS) entry which is preliminary data.</text>
</comment>
<evidence type="ECO:0000256" key="4">
    <source>
        <dbReference type="ARBA" id="ARBA00022692"/>
    </source>
</evidence>
<comment type="similarity">
    <text evidence="7">Belongs to the binding-protein-dependent transport system permease family.</text>
</comment>
<dbReference type="Proteomes" id="UP000611629">
    <property type="component" value="Unassembled WGS sequence"/>
</dbReference>
<keyword evidence="6 7" id="KW-0472">Membrane</keyword>
<dbReference type="PANTHER" id="PTHR43163:SF6">
    <property type="entry name" value="DIPEPTIDE TRANSPORT SYSTEM PERMEASE PROTEIN DPPB-RELATED"/>
    <property type="match status" value="1"/>
</dbReference>
<dbReference type="AlphaFoldDB" id="A0A974BH29"/>
<feature type="transmembrane region" description="Helical" evidence="7">
    <location>
        <begin position="231"/>
        <end position="252"/>
    </location>
</feature>
<keyword evidence="2 7" id="KW-0813">Transport</keyword>
<sequence>MLRYIVRRLLILIPIVIGISFIVFAILSFTPGDPVMNIVGNGADEATYEAKREELGLNDPFLVRYINYMKNVFKGDLGKSWNYDTKVSGELGRTIPKTLILAITSVGLMLLIGMPIGIISAVKQYSIWDNLSMAAMLVLTSMPLFWLGLMLMLQFAVNIKWFPAAFPTEGLGTIKHWILPTVTCMASMMAALVRTTRSTMLEVIRSDYIRTAQAKGATERSVITRHALRNALLPVVTLVGLNFGLLMGGALVTEKVFGIYGVGYLLVNAVTSRDVPLVMGSILFVATCIGVVNLFVDVLYVYIDPRLRSEYVKIKIKSSKKLQI</sequence>
<evidence type="ECO:0000256" key="3">
    <source>
        <dbReference type="ARBA" id="ARBA00022475"/>
    </source>
</evidence>
<dbReference type="RefSeq" id="WP_179236402.1">
    <property type="nucleotide sequence ID" value="NZ_JACBNQ010000001.1"/>
</dbReference>
<proteinExistence type="inferred from homology"/>
<dbReference type="EMBL" id="JACBNQ010000001">
    <property type="protein sequence ID" value="NYB72722.1"/>
    <property type="molecule type" value="Genomic_DNA"/>
</dbReference>
<protein>
    <submittedName>
        <fullName evidence="9">ABC transporter permease</fullName>
    </submittedName>
</protein>
<dbReference type="SUPFAM" id="SSF161098">
    <property type="entry name" value="MetI-like"/>
    <property type="match status" value="1"/>
</dbReference>
<name>A0A974BH29_SEDHY</name>
<keyword evidence="3" id="KW-1003">Cell membrane</keyword>
<gene>
    <name evidence="9" type="ORF">HZF24_01055</name>
</gene>
<evidence type="ECO:0000256" key="5">
    <source>
        <dbReference type="ARBA" id="ARBA00022989"/>
    </source>
</evidence>
<evidence type="ECO:0000259" key="8">
    <source>
        <dbReference type="PROSITE" id="PS50928"/>
    </source>
</evidence>
<dbReference type="Gene3D" id="1.10.3720.10">
    <property type="entry name" value="MetI-like"/>
    <property type="match status" value="1"/>
</dbReference>
<keyword evidence="4 7" id="KW-0812">Transmembrane</keyword>
<dbReference type="InterPro" id="IPR000515">
    <property type="entry name" value="MetI-like"/>
</dbReference>
<evidence type="ECO:0000256" key="1">
    <source>
        <dbReference type="ARBA" id="ARBA00004651"/>
    </source>
</evidence>
<feature type="transmembrane region" description="Helical" evidence="7">
    <location>
        <begin position="282"/>
        <end position="303"/>
    </location>
</feature>
<dbReference type="InterPro" id="IPR045621">
    <property type="entry name" value="BPD_transp_1_N"/>
</dbReference>
<reference evidence="9" key="1">
    <citation type="submission" date="2020-07" db="EMBL/GenBank/DDBJ databases">
        <title>Genomic analysis of a strain of Sedimentibacter Hydroxybenzoicus DSM7310.</title>
        <authorList>
            <person name="Ma S."/>
        </authorList>
    </citation>
    <scope>NUCLEOTIDE SEQUENCE</scope>
    <source>
        <strain evidence="9">DSM 7310</strain>
    </source>
</reference>
<dbReference type="PANTHER" id="PTHR43163">
    <property type="entry name" value="DIPEPTIDE TRANSPORT SYSTEM PERMEASE PROTEIN DPPB-RELATED"/>
    <property type="match status" value="1"/>
</dbReference>
<evidence type="ECO:0000256" key="2">
    <source>
        <dbReference type="ARBA" id="ARBA00022448"/>
    </source>
</evidence>
<dbReference type="CDD" id="cd06261">
    <property type="entry name" value="TM_PBP2"/>
    <property type="match status" value="1"/>
</dbReference>
<feature type="transmembrane region" description="Helical" evidence="7">
    <location>
        <begin position="177"/>
        <end position="195"/>
    </location>
</feature>
<evidence type="ECO:0000313" key="9">
    <source>
        <dbReference type="EMBL" id="NYB72722.1"/>
    </source>
</evidence>
<dbReference type="GO" id="GO:0005886">
    <property type="term" value="C:plasma membrane"/>
    <property type="evidence" value="ECO:0007669"/>
    <property type="project" value="UniProtKB-SubCell"/>
</dbReference>
<evidence type="ECO:0000313" key="10">
    <source>
        <dbReference type="Proteomes" id="UP000611629"/>
    </source>
</evidence>
<evidence type="ECO:0000256" key="6">
    <source>
        <dbReference type="ARBA" id="ARBA00023136"/>
    </source>
</evidence>
<accession>A0A974BH29</accession>
<dbReference type="InterPro" id="IPR035906">
    <property type="entry name" value="MetI-like_sf"/>
</dbReference>
<keyword evidence="10" id="KW-1185">Reference proteome</keyword>
<organism evidence="9 10">
    <name type="scientific">Sedimentibacter hydroxybenzoicus DSM 7310</name>
    <dbReference type="NCBI Taxonomy" id="1123245"/>
    <lineage>
        <taxon>Bacteria</taxon>
        <taxon>Bacillati</taxon>
        <taxon>Bacillota</taxon>
        <taxon>Tissierellia</taxon>
        <taxon>Sedimentibacter</taxon>
    </lineage>
</organism>